<dbReference type="GO" id="GO:0000271">
    <property type="term" value="P:polysaccharide biosynthetic process"/>
    <property type="evidence" value="ECO:0007669"/>
    <property type="project" value="TreeGrafter"/>
</dbReference>
<comment type="subunit">
    <text evidence="3">Homodimer.</text>
</comment>
<dbReference type="GO" id="GO:0019305">
    <property type="term" value="P:dTDP-rhamnose biosynthetic process"/>
    <property type="evidence" value="ECO:0007669"/>
    <property type="project" value="UniProtKB-UniRule"/>
</dbReference>
<dbReference type="SUPFAM" id="SSF51182">
    <property type="entry name" value="RmlC-like cupins"/>
    <property type="match status" value="1"/>
</dbReference>
<dbReference type="eggNOG" id="arCOG04188">
    <property type="taxonomic scope" value="Archaea"/>
</dbReference>
<evidence type="ECO:0000256" key="2">
    <source>
        <dbReference type="PIRSR" id="PIRSR600888-3"/>
    </source>
</evidence>
<dbReference type="InterPro" id="IPR014710">
    <property type="entry name" value="RmlC-like_jellyroll"/>
</dbReference>
<dbReference type="RefSeq" id="WP_014965876.1">
    <property type="nucleotide sequence ID" value="NC_018656.1"/>
</dbReference>
<comment type="catalytic activity">
    <reaction evidence="3">
        <text>dTDP-4-dehydro-6-deoxy-alpha-D-glucose = dTDP-4-dehydro-beta-L-rhamnose</text>
        <dbReference type="Rhea" id="RHEA:16969"/>
        <dbReference type="ChEBI" id="CHEBI:57649"/>
        <dbReference type="ChEBI" id="CHEBI:62830"/>
        <dbReference type="EC" id="5.1.3.13"/>
    </reaction>
</comment>
<dbReference type="InterPro" id="IPR000888">
    <property type="entry name" value="RmlC-like"/>
</dbReference>
<dbReference type="PATRIC" id="fig|1229909.8.peg.1881"/>
<dbReference type="UniPathway" id="UPA00124"/>
<keyword evidence="3" id="KW-0413">Isomerase</keyword>
<comment type="function">
    <text evidence="3">Catalyzes the epimerization of the C3' and C5'positions of dTDP-6-deoxy-D-xylo-4-hexulose, forming dTDP-6-deoxy-L-lyxo-4-hexulose.</text>
</comment>
<dbReference type="PANTHER" id="PTHR21047:SF2">
    <property type="entry name" value="THYMIDINE DIPHOSPHO-4-KETO-RHAMNOSE 3,5-EPIMERASE"/>
    <property type="match status" value="1"/>
</dbReference>
<dbReference type="NCBIfam" id="TIGR01221">
    <property type="entry name" value="rmlC"/>
    <property type="match status" value="1"/>
</dbReference>
<dbReference type="EC" id="5.1.3.13" evidence="3"/>
<proteinExistence type="inferred from homology"/>
<dbReference type="STRING" id="1229909.NSED_08585"/>
<dbReference type="EMBL" id="CP003843">
    <property type="protein sequence ID" value="AFS83509.1"/>
    <property type="molecule type" value="Genomic_DNA"/>
</dbReference>
<accession>K0BDH7</accession>
<keyword evidence="5" id="KW-1185">Reference proteome</keyword>
<feature type="active site" description="Proton acceptor" evidence="1">
    <location>
        <position position="63"/>
    </location>
</feature>
<evidence type="ECO:0000313" key="5">
    <source>
        <dbReference type="Proteomes" id="UP000006100"/>
    </source>
</evidence>
<dbReference type="CDD" id="cd00438">
    <property type="entry name" value="cupin_RmlC"/>
    <property type="match status" value="1"/>
</dbReference>
<organism evidence="4 5">
    <name type="scientific">Candidatus Nitrosopumilus sediminis</name>
    <dbReference type="NCBI Taxonomy" id="1229909"/>
    <lineage>
        <taxon>Archaea</taxon>
        <taxon>Nitrososphaerota</taxon>
        <taxon>Nitrososphaeria</taxon>
        <taxon>Nitrosopumilales</taxon>
        <taxon>Nitrosopumilaceae</taxon>
        <taxon>Nitrosopumilus</taxon>
    </lineage>
</organism>
<dbReference type="GO" id="GO:0005829">
    <property type="term" value="C:cytosol"/>
    <property type="evidence" value="ECO:0007669"/>
    <property type="project" value="TreeGrafter"/>
</dbReference>
<dbReference type="InterPro" id="IPR011051">
    <property type="entry name" value="RmlC_Cupin_sf"/>
</dbReference>
<feature type="site" description="Participates in a stacking interaction with the thymidine ring of dTDP-4-oxo-6-deoxyglucose" evidence="2">
    <location>
        <position position="139"/>
    </location>
</feature>
<dbReference type="Pfam" id="PF00908">
    <property type="entry name" value="dTDP_sugar_isom"/>
    <property type="match status" value="1"/>
</dbReference>
<dbReference type="Proteomes" id="UP000006100">
    <property type="component" value="Chromosome"/>
</dbReference>
<dbReference type="PANTHER" id="PTHR21047">
    <property type="entry name" value="DTDP-6-DEOXY-D-GLUCOSE-3,5 EPIMERASE"/>
    <property type="match status" value="1"/>
</dbReference>
<dbReference type="AlphaFoldDB" id="K0BDH7"/>
<evidence type="ECO:0000256" key="1">
    <source>
        <dbReference type="PIRSR" id="PIRSR600888-1"/>
    </source>
</evidence>
<reference evidence="4 5" key="1">
    <citation type="journal article" date="2012" name="J. Bacteriol.">
        <title>Draft Genome Sequence of an Ammonia-Oxidizing Archaeon, "Candidatus Nitrosopumilus sediminis" AR2, from Svalbard in the Arctic Circle.</title>
        <authorList>
            <person name="Park S.J."/>
            <person name="Kim J.G."/>
            <person name="Jung M.Y."/>
            <person name="Kim S.J."/>
            <person name="Cha I.T."/>
            <person name="Ghai R."/>
            <person name="Martin-Cuadrado A.B."/>
            <person name="Rodriguez-Valera F."/>
            <person name="Rhee S.K."/>
        </authorList>
    </citation>
    <scope>NUCLEOTIDE SEQUENCE [LARGE SCALE GENOMIC DNA]</scope>
    <source>
        <strain evidence="4 5">AR2</strain>
    </source>
</reference>
<dbReference type="HOGENOM" id="CLU_090940_1_1_2"/>
<comment type="pathway">
    <text evidence="3">Carbohydrate biosynthesis; dTDP-L-rhamnose biosynthesis.</text>
</comment>
<dbReference type="KEGG" id="nir:NSED_08585"/>
<dbReference type="GeneID" id="13698480"/>
<comment type="similarity">
    <text evidence="3">Belongs to the dTDP-4-dehydrorhamnose 3,5-epimerase family.</text>
</comment>
<dbReference type="Gene3D" id="2.60.120.10">
    <property type="entry name" value="Jelly Rolls"/>
    <property type="match status" value="1"/>
</dbReference>
<gene>
    <name evidence="4" type="ORF">NSED_08585</name>
</gene>
<evidence type="ECO:0000313" key="4">
    <source>
        <dbReference type="EMBL" id="AFS83509.1"/>
    </source>
</evidence>
<name>K0BDH7_9ARCH</name>
<dbReference type="OrthoDB" id="2990at2157"/>
<feature type="active site" description="Proton donor" evidence="1">
    <location>
        <position position="133"/>
    </location>
</feature>
<evidence type="ECO:0000256" key="3">
    <source>
        <dbReference type="RuleBase" id="RU364069"/>
    </source>
</evidence>
<dbReference type="GO" id="GO:0008830">
    <property type="term" value="F:dTDP-4-dehydrorhamnose 3,5-epimerase activity"/>
    <property type="evidence" value="ECO:0007669"/>
    <property type="project" value="UniProtKB-UniRule"/>
</dbReference>
<protein>
    <recommendedName>
        <fullName evidence="3">dTDP-4-dehydrorhamnose 3,5-epimerase</fullName>
        <ecNumber evidence="3">5.1.3.13</ecNumber>
    </recommendedName>
    <alternativeName>
        <fullName evidence="3">Thymidine diphospho-4-keto-rhamnose 3,5-epimerase</fullName>
    </alternativeName>
</protein>
<sequence>MPFTFKRLNIPDVVLIEAKSFPDDRGFFLESFKESSFISNGIVTRFVQDNFSHSSQGVLRGLHYQKNPKAQSKLVTALRGEIFDVAVDIRKDSPTYGKWVGEILSESNHKSLYIPEGFAHGFCVISKTADVLYKVNNEYSPEHEKGIIWNDPDLKITWPIENPILSQKDTQLSSLKDADNNFTYQSH</sequence>